<feature type="region of interest" description="Disordered" evidence="1">
    <location>
        <begin position="1"/>
        <end position="27"/>
    </location>
</feature>
<name>A0A7S1U895_9STRA</name>
<gene>
    <name evidence="3" type="ORF">PPAR1163_LOCUS18129</name>
</gene>
<feature type="domain" description="Rhodanese" evidence="2">
    <location>
        <begin position="136"/>
        <end position="234"/>
    </location>
</feature>
<proteinExistence type="predicted"/>
<dbReference type="Pfam" id="PF00581">
    <property type="entry name" value="Rhodanese"/>
    <property type="match status" value="1"/>
</dbReference>
<dbReference type="Gene3D" id="3.40.250.10">
    <property type="entry name" value="Rhodanese-like domain"/>
    <property type="match status" value="1"/>
</dbReference>
<dbReference type="SUPFAM" id="SSF52821">
    <property type="entry name" value="Rhodanese/Cell cycle control phosphatase"/>
    <property type="match status" value="1"/>
</dbReference>
<dbReference type="GO" id="GO:0005737">
    <property type="term" value="C:cytoplasm"/>
    <property type="evidence" value="ECO:0007669"/>
    <property type="project" value="TreeGrafter"/>
</dbReference>
<evidence type="ECO:0000313" key="3">
    <source>
        <dbReference type="EMBL" id="CAD9259755.1"/>
    </source>
</evidence>
<feature type="compositionally biased region" description="Basic residues" evidence="1">
    <location>
        <begin position="1"/>
        <end position="13"/>
    </location>
</feature>
<protein>
    <recommendedName>
        <fullName evidence="2">Rhodanese domain-containing protein</fullName>
    </recommendedName>
</protein>
<evidence type="ECO:0000259" key="2">
    <source>
        <dbReference type="PROSITE" id="PS50206"/>
    </source>
</evidence>
<dbReference type="InterPro" id="IPR036873">
    <property type="entry name" value="Rhodanese-like_dom_sf"/>
</dbReference>
<sequence length="243" mass="26941">MRRARRLRRRRRTPGCGADAKTPPRARGVRRRWVPCARLRPTPSEAPSGSALLDDVVAALEALPSHHQLALTVVLGLFFLFLGWRNARVRHRQGRTKSGLGTMLAAMELTYVDGDELRGWIKENGRVSGVDAAWGVVDVRDEDFDEMGGHIPGCIHIGSEDFDEDAADRLVERIKGTGGALRRLIFHCTMSQVRGPTLASSFKARLTQEEDEDFEPPEVCVLAGGFRRWSRAADGDPDFITIG</sequence>
<dbReference type="PANTHER" id="PTHR10828">
    <property type="entry name" value="M-PHASE INDUCER PHOSPHATASE DUAL SPECIFICITY PHOSPHATASE CDC25"/>
    <property type="match status" value="1"/>
</dbReference>
<accession>A0A7S1U895</accession>
<dbReference type="PANTHER" id="PTHR10828:SF38">
    <property type="entry name" value="ARSENICAL-RESISTANCE PROTEIN 2-RELATED"/>
    <property type="match status" value="1"/>
</dbReference>
<dbReference type="InterPro" id="IPR001763">
    <property type="entry name" value="Rhodanese-like_dom"/>
</dbReference>
<dbReference type="SMART" id="SM00450">
    <property type="entry name" value="RHOD"/>
    <property type="match status" value="1"/>
</dbReference>
<dbReference type="GO" id="GO:0005634">
    <property type="term" value="C:nucleus"/>
    <property type="evidence" value="ECO:0007669"/>
    <property type="project" value="TreeGrafter"/>
</dbReference>
<dbReference type="GO" id="GO:0004725">
    <property type="term" value="F:protein tyrosine phosphatase activity"/>
    <property type="evidence" value="ECO:0007669"/>
    <property type="project" value="TreeGrafter"/>
</dbReference>
<dbReference type="PROSITE" id="PS50206">
    <property type="entry name" value="RHODANESE_3"/>
    <property type="match status" value="1"/>
</dbReference>
<evidence type="ECO:0000256" key="1">
    <source>
        <dbReference type="SAM" id="MobiDB-lite"/>
    </source>
</evidence>
<dbReference type="EMBL" id="HBGJ01028529">
    <property type="protein sequence ID" value="CAD9259755.1"/>
    <property type="molecule type" value="Transcribed_RNA"/>
</dbReference>
<organism evidence="3">
    <name type="scientific">Phaeomonas parva</name>
    <dbReference type="NCBI Taxonomy" id="124430"/>
    <lineage>
        <taxon>Eukaryota</taxon>
        <taxon>Sar</taxon>
        <taxon>Stramenopiles</taxon>
        <taxon>Ochrophyta</taxon>
        <taxon>Pinguiophyceae</taxon>
        <taxon>Pinguiochrysidales</taxon>
        <taxon>Pinguiochrysidaceae</taxon>
        <taxon>Phaeomonas</taxon>
    </lineage>
</organism>
<reference evidence="3" key="1">
    <citation type="submission" date="2021-01" db="EMBL/GenBank/DDBJ databases">
        <authorList>
            <person name="Corre E."/>
            <person name="Pelletier E."/>
            <person name="Niang G."/>
            <person name="Scheremetjew M."/>
            <person name="Finn R."/>
            <person name="Kale V."/>
            <person name="Holt S."/>
            <person name="Cochrane G."/>
            <person name="Meng A."/>
            <person name="Brown T."/>
            <person name="Cohen L."/>
        </authorList>
    </citation>
    <scope>NUCLEOTIDE SEQUENCE</scope>
    <source>
        <strain evidence="3">CCMP2877</strain>
    </source>
</reference>
<dbReference type="AlphaFoldDB" id="A0A7S1U895"/>